<dbReference type="AlphaFoldDB" id="A0A179GQP3"/>
<gene>
    <name evidence="2" type="ORF">VFPBJ_05852</name>
</gene>
<evidence type="ECO:0000313" key="3">
    <source>
        <dbReference type="Proteomes" id="UP000078240"/>
    </source>
</evidence>
<protein>
    <submittedName>
        <fullName evidence="2">Uncharacterized protein</fullName>
    </submittedName>
</protein>
<name>A0A179GQP3_PURLI</name>
<feature type="region of interest" description="Disordered" evidence="1">
    <location>
        <begin position="64"/>
        <end position="91"/>
    </location>
</feature>
<dbReference type="EMBL" id="LSBH01000004">
    <property type="protein sequence ID" value="OAQ80267.1"/>
    <property type="molecule type" value="Genomic_DNA"/>
</dbReference>
<evidence type="ECO:0000313" key="2">
    <source>
        <dbReference type="EMBL" id="OAQ80267.1"/>
    </source>
</evidence>
<reference evidence="2 3" key="1">
    <citation type="submission" date="2016-01" db="EMBL/GenBank/DDBJ databases">
        <title>Biosynthesis of antibiotic leucinostatins and their inhibition on Phytophthora in bio-control Purpureocillium lilacinum.</title>
        <authorList>
            <person name="Wang G."/>
            <person name="Liu Z."/>
            <person name="Lin R."/>
            <person name="Li E."/>
            <person name="Mao Z."/>
            <person name="Ling J."/>
            <person name="Yin W."/>
            <person name="Xie B."/>
        </authorList>
    </citation>
    <scope>NUCLEOTIDE SEQUENCE [LARGE SCALE GENOMIC DNA]</scope>
    <source>
        <strain evidence="2">PLBJ-1</strain>
    </source>
</reference>
<sequence>MGWAGWKEGVVDFGGRARWDWIGLQVDHPPLAGPDQLARHMTLPVSRGESFHCVSSRLAGVAGPATANNTNGQMGTSHTLTGTSSWRRRSS</sequence>
<dbReference type="Proteomes" id="UP000078240">
    <property type="component" value="Unassembled WGS sequence"/>
</dbReference>
<feature type="compositionally biased region" description="Polar residues" evidence="1">
    <location>
        <begin position="66"/>
        <end position="85"/>
    </location>
</feature>
<accession>A0A179GQP3</accession>
<evidence type="ECO:0000256" key="1">
    <source>
        <dbReference type="SAM" id="MobiDB-lite"/>
    </source>
</evidence>
<comment type="caution">
    <text evidence="2">The sequence shown here is derived from an EMBL/GenBank/DDBJ whole genome shotgun (WGS) entry which is preliminary data.</text>
</comment>
<proteinExistence type="predicted"/>
<organism evidence="2 3">
    <name type="scientific">Purpureocillium lilacinum</name>
    <name type="common">Paecilomyces lilacinus</name>
    <dbReference type="NCBI Taxonomy" id="33203"/>
    <lineage>
        <taxon>Eukaryota</taxon>
        <taxon>Fungi</taxon>
        <taxon>Dikarya</taxon>
        <taxon>Ascomycota</taxon>
        <taxon>Pezizomycotina</taxon>
        <taxon>Sordariomycetes</taxon>
        <taxon>Hypocreomycetidae</taxon>
        <taxon>Hypocreales</taxon>
        <taxon>Ophiocordycipitaceae</taxon>
        <taxon>Purpureocillium</taxon>
    </lineage>
</organism>